<keyword evidence="4" id="KW-0575">Peroxidase</keyword>
<dbReference type="InterPro" id="IPR024706">
    <property type="entry name" value="Peroxiredoxin_AhpC-typ"/>
</dbReference>
<dbReference type="Proteomes" id="UP000886100">
    <property type="component" value="Unassembled WGS sequence"/>
</dbReference>
<evidence type="ECO:0000256" key="5">
    <source>
        <dbReference type="ARBA" id="ARBA00022862"/>
    </source>
</evidence>
<evidence type="ECO:0000256" key="1">
    <source>
        <dbReference type="ARBA" id="ARBA00003330"/>
    </source>
</evidence>
<keyword evidence="5" id="KW-0049">Antioxidant</keyword>
<dbReference type="Gene3D" id="3.40.30.10">
    <property type="entry name" value="Glutaredoxin"/>
    <property type="match status" value="1"/>
</dbReference>
<comment type="similarity">
    <text evidence="10">Belongs to the peroxiredoxin family. BCP/PrxQ subfamily.</text>
</comment>
<dbReference type="GO" id="GO:0045454">
    <property type="term" value="P:cell redox homeostasis"/>
    <property type="evidence" value="ECO:0007669"/>
    <property type="project" value="TreeGrafter"/>
</dbReference>
<dbReference type="InterPro" id="IPR013766">
    <property type="entry name" value="Thioredoxin_domain"/>
</dbReference>
<dbReference type="Pfam" id="PF00578">
    <property type="entry name" value="AhpC-TSA"/>
    <property type="match status" value="1"/>
</dbReference>
<evidence type="ECO:0000256" key="9">
    <source>
        <dbReference type="ARBA" id="ARBA00032824"/>
    </source>
</evidence>
<evidence type="ECO:0000256" key="11">
    <source>
        <dbReference type="ARBA" id="ARBA00042639"/>
    </source>
</evidence>
<comment type="caution">
    <text evidence="15">The sequence shown here is derived from an EMBL/GenBank/DDBJ whole genome shotgun (WGS) entry which is preliminary data.</text>
</comment>
<evidence type="ECO:0000256" key="12">
    <source>
        <dbReference type="ARBA" id="ARBA00049091"/>
    </source>
</evidence>
<keyword evidence="6" id="KW-0560">Oxidoreductase</keyword>
<accession>A0A7C5N6C4</accession>
<comment type="catalytic activity">
    <reaction evidence="12">
        <text>a hydroperoxide + [thioredoxin]-dithiol = an alcohol + [thioredoxin]-disulfide + H2O</text>
        <dbReference type="Rhea" id="RHEA:62620"/>
        <dbReference type="Rhea" id="RHEA-COMP:10698"/>
        <dbReference type="Rhea" id="RHEA-COMP:10700"/>
        <dbReference type="ChEBI" id="CHEBI:15377"/>
        <dbReference type="ChEBI" id="CHEBI:29950"/>
        <dbReference type="ChEBI" id="CHEBI:30879"/>
        <dbReference type="ChEBI" id="CHEBI:35924"/>
        <dbReference type="ChEBI" id="CHEBI:50058"/>
        <dbReference type="EC" id="1.11.1.24"/>
    </reaction>
</comment>
<dbReference type="InterPro" id="IPR036249">
    <property type="entry name" value="Thioredoxin-like_sf"/>
</dbReference>
<keyword evidence="8" id="KW-0676">Redox-active center</keyword>
<evidence type="ECO:0000256" key="10">
    <source>
        <dbReference type="ARBA" id="ARBA00038489"/>
    </source>
</evidence>
<evidence type="ECO:0000256" key="6">
    <source>
        <dbReference type="ARBA" id="ARBA00023002"/>
    </source>
</evidence>
<feature type="domain" description="Thioredoxin" evidence="14">
    <location>
        <begin position="2"/>
        <end position="154"/>
    </location>
</feature>
<dbReference type="InterPro" id="IPR050924">
    <property type="entry name" value="Peroxiredoxin_BCP/PrxQ"/>
</dbReference>
<dbReference type="EMBL" id="DROM01000120">
    <property type="protein sequence ID" value="HHH12965.1"/>
    <property type="molecule type" value="Genomic_DNA"/>
</dbReference>
<sequence length="154" mass="16981">MLQAGDMAPDFELPTAEMEMIRLGDFRGRKNLVIYFYPKDDTPGCTLEATDFSELTDEFGALDTVVLGVSRDSCISHAAFRDKYGLTVELVADVDGQACEAYGVLQEKEVNGEKRVGIHRSTFIVDKEGRIRHALYGVVPKGHAAEVLELVKAL</sequence>
<dbReference type="SUPFAM" id="SSF52833">
    <property type="entry name" value="Thioredoxin-like"/>
    <property type="match status" value="1"/>
</dbReference>
<dbReference type="InterPro" id="IPR000866">
    <property type="entry name" value="AhpC/TSA"/>
</dbReference>
<feature type="active site" description="Cysteine sulfenic acid (-SOH) intermediate; for peroxidase activity" evidence="13">
    <location>
        <position position="45"/>
    </location>
</feature>
<dbReference type="PANTHER" id="PTHR42801">
    <property type="entry name" value="THIOREDOXIN-DEPENDENT PEROXIDE REDUCTASE"/>
    <property type="match status" value="1"/>
</dbReference>
<evidence type="ECO:0000256" key="7">
    <source>
        <dbReference type="ARBA" id="ARBA00023157"/>
    </source>
</evidence>
<comment type="function">
    <text evidence="1">Thiol-specific peroxidase that catalyzes the reduction of hydrogen peroxide and organic hydroperoxides to water and alcohols, respectively. Plays a role in cell protection against oxidative stress by detoxifying peroxides and as sensor of hydrogen peroxide-mediated signaling events.</text>
</comment>
<evidence type="ECO:0000259" key="14">
    <source>
        <dbReference type="PROSITE" id="PS51352"/>
    </source>
</evidence>
<dbReference type="CDD" id="cd03017">
    <property type="entry name" value="PRX_BCP"/>
    <property type="match status" value="1"/>
</dbReference>
<dbReference type="PROSITE" id="PS51352">
    <property type="entry name" value="THIOREDOXIN_2"/>
    <property type="match status" value="1"/>
</dbReference>
<keyword evidence="7" id="KW-1015">Disulfide bond</keyword>
<evidence type="ECO:0000256" key="8">
    <source>
        <dbReference type="ARBA" id="ARBA00023284"/>
    </source>
</evidence>
<reference evidence="15" key="1">
    <citation type="journal article" date="2020" name="mSystems">
        <title>Genome- and Community-Level Interaction Insights into Carbon Utilization and Element Cycling Functions of Hydrothermarchaeota in Hydrothermal Sediment.</title>
        <authorList>
            <person name="Zhou Z."/>
            <person name="Liu Y."/>
            <person name="Xu W."/>
            <person name="Pan J."/>
            <person name="Luo Z.H."/>
            <person name="Li M."/>
        </authorList>
    </citation>
    <scope>NUCLEOTIDE SEQUENCE [LARGE SCALE GENOMIC DNA]</scope>
    <source>
        <strain evidence="15">HyVt-535</strain>
    </source>
</reference>
<dbReference type="EC" id="1.11.1.24" evidence="3"/>
<organism evidence="15">
    <name type="scientific">Thiolapillus brandeum</name>
    <dbReference type="NCBI Taxonomy" id="1076588"/>
    <lineage>
        <taxon>Bacteria</taxon>
        <taxon>Pseudomonadati</taxon>
        <taxon>Pseudomonadota</taxon>
        <taxon>Gammaproteobacteria</taxon>
        <taxon>Chromatiales</taxon>
        <taxon>Sedimenticolaceae</taxon>
        <taxon>Thiolapillus</taxon>
    </lineage>
</organism>
<evidence type="ECO:0000256" key="2">
    <source>
        <dbReference type="ARBA" id="ARBA00011245"/>
    </source>
</evidence>
<dbReference type="GO" id="GO:0005737">
    <property type="term" value="C:cytoplasm"/>
    <property type="evidence" value="ECO:0007669"/>
    <property type="project" value="TreeGrafter"/>
</dbReference>
<evidence type="ECO:0000256" key="13">
    <source>
        <dbReference type="PIRSR" id="PIRSR000239-1"/>
    </source>
</evidence>
<evidence type="ECO:0000256" key="4">
    <source>
        <dbReference type="ARBA" id="ARBA00022559"/>
    </source>
</evidence>
<dbReference type="AlphaFoldDB" id="A0A7C5N6C4"/>
<dbReference type="GO" id="GO:0008379">
    <property type="term" value="F:thioredoxin peroxidase activity"/>
    <property type="evidence" value="ECO:0007669"/>
    <property type="project" value="TreeGrafter"/>
</dbReference>
<dbReference type="PIRSF" id="PIRSF000239">
    <property type="entry name" value="AHPC"/>
    <property type="match status" value="1"/>
</dbReference>
<protein>
    <recommendedName>
        <fullName evidence="3">thioredoxin-dependent peroxiredoxin</fullName>
        <ecNumber evidence="3">1.11.1.24</ecNumber>
    </recommendedName>
    <alternativeName>
        <fullName evidence="9">Thioredoxin peroxidase</fullName>
    </alternativeName>
    <alternativeName>
        <fullName evidence="11">Thioredoxin-dependent peroxiredoxin Bcp</fullName>
    </alternativeName>
</protein>
<dbReference type="PANTHER" id="PTHR42801:SF4">
    <property type="entry name" value="AHPC_TSA FAMILY PROTEIN"/>
    <property type="match status" value="1"/>
</dbReference>
<dbReference type="FunFam" id="3.40.30.10:FF:000007">
    <property type="entry name" value="Thioredoxin-dependent thiol peroxidase"/>
    <property type="match status" value="1"/>
</dbReference>
<proteinExistence type="inferred from homology"/>
<name>A0A7C5N6C4_9GAMM</name>
<comment type="subunit">
    <text evidence="2">Monomer.</text>
</comment>
<dbReference type="GO" id="GO:0034599">
    <property type="term" value="P:cellular response to oxidative stress"/>
    <property type="evidence" value="ECO:0007669"/>
    <property type="project" value="TreeGrafter"/>
</dbReference>
<gene>
    <name evidence="15" type="ORF">ENJ98_01900</name>
</gene>
<evidence type="ECO:0000256" key="3">
    <source>
        <dbReference type="ARBA" id="ARBA00013017"/>
    </source>
</evidence>
<evidence type="ECO:0000313" key="15">
    <source>
        <dbReference type="EMBL" id="HHH12965.1"/>
    </source>
</evidence>